<evidence type="ECO:0000256" key="3">
    <source>
        <dbReference type="ARBA" id="ARBA00022475"/>
    </source>
</evidence>
<feature type="transmembrane region" description="Helical" evidence="7">
    <location>
        <begin position="123"/>
        <end position="141"/>
    </location>
</feature>
<comment type="similarity">
    <text evidence="2">Belongs to the MgtC/SapB family.</text>
</comment>
<comment type="subcellular location">
    <subcellularLocation>
        <location evidence="1">Cell membrane</location>
        <topology evidence="1">Multi-pass membrane protein</topology>
    </subcellularLocation>
</comment>
<feature type="transmembrane region" description="Helical" evidence="7">
    <location>
        <begin position="98"/>
        <end position="118"/>
    </location>
</feature>
<dbReference type="InterPro" id="IPR003416">
    <property type="entry name" value="MgtC/SapB/SrpB/YhiD_fam"/>
</dbReference>
<name>A0A0G0GZ80_9BACT</name>
<dbReference type="InterPro" id="IPR049177">
    <property type="entry name" value="MgtC_SapB_SrpB_YhiD_N"/>
</dbReference>
<evidence type="ECO:0000256" key="2">
    <source>
        <dbReference type="ARBA" id="ARBA00009298"/>
    </source>
</evidence>
<keyword evidence="6 7" id="KW-0472">Membrane</keyword>
<keyword evidence="4 7" id="KW-0812">Transmembrane</keyword>
<proteinExistence type="inferred from homology"/>
<feature type="transmembrane region" description="Helical" evidence="7">
    <location>
        <begin position="38"/>
        <end position="55"/>
    </location>
</feature>
<feature type="transmembrane region" description="Helical" evidence="7">
    <location>
        <begin position="147"/>
        <end position="167"/>
    </location>
</feature>
<protein>
    <submittedName>
        <fullName evidence="9">MgtC family magnesium (Mg2+) transporter</fullName>
    </submittedName>
</protein>
<dbReference type="AlphaFoldDB" id="A0A0G0GZ80"/>
<evidence type="ECO:0000256" key="5">
    <source>
        <dbReference type="ARBA" id="ARBA00022989"/>
    </source>
</evidence>
<dbReference type="PANTHER" id="PTHR33778">
    <property type="entry name" value="PROTEIN MGTC"/>
    <property type="match status" value="1"/>
</dbReference>
<dbReference type="GO" id="GO:0005886">
    <property type="term" value="C:plasma membrane"/>
    <property type="evidence" value="ECO:0007669"/>
    <property type="project" value="UniProtKB-SubCell"/>
</dbReference>
<evidence type="ECO:0000256" key="1">
    <source>
        <dbReference type="ARBA" id="ARBA00004651"/>
    </source>
</evidence>
<reference evidence="9 10" key="1">
    <citation type="journal article" date="2015" name="Nature">
        <title>rRNA introns, odd ribosomes, and small enigmatic genomes across a large radiation of phyla.</title>
        <authorList>
            <person name="Brown C.T."/>
            <person name="Hug L.A."/>
            <person name="Thomas B.C."/>
            <person name="Sharon I."/>
            <person name="Castelle C.J."/>
            <person name="Singh A."/>
            <person name="Wilkins M.J."/>
            <person name="Williams K.H."/>
            <person name="Banfield J.F."/>
        </authorList>
    </citation>
    <scope>NUCLEOTIDE SEQUENCE [LARGE SCALE GENOMIC DNA]</scope>
</reference>
<dbReference type="PANTHER" id="PTHR33778:SF1">
    <property type="entry name" value="MAGNESIUM TRANSPORTER YHID-RELATED"/>
    <property type="match status" value="1"/>
</dbReference>
<accession>A0A0G0GZ80</accession>
<evidence type="ECO:0000256" key="6">
    <source>
        <dbReference type="ARBA" id="ARBA00023136"/>
    </source>
</evidence>
<evidence type="ECO:0000256" key="7">
    <source>
        <dbReference type="SAM" id="Phobius"/>
    </source>
</evidence>
<keyword evidence="5 7" id="KW-1133">Transmembrane helix</keyword>
<dbReference type="EMBL" id="LBTF01000018">
    <property type="protein sequence ID" value="KKQ35317.1"/>
    <property type="molecule type" value="Genomic_DNA"/>
</dbReference>
<evidence type="ECO:0000259" key="8">
    <source>
        <dbReference type="Pfam" id="PF02308"/>
    </source>
</evidence>
<gene>
    <name evidence="9" type="ORF">US50_C0018G0005</name>
</gene>
<dbReference type="PRINTS" id="PR01837">
    <property type="entry name" value="MGTCSAPBPROT"/>
</dbReference>
<keyword evidence="3" id="KW-1003">Cell membrane</keyword>
<feature type="domain" description="MgtC/SapB/SrpB/YhiD N-terminal" evidence="8">
    <location>
        <begin position="42"/>
        <end position="168"/>
    </location>
</feature>
<feature type="transmembrane region" description="Helical" evidence="7">
    <location>
        <begin position="67"/>
        <end position="86"/>
    </location>
</feature>
<evidence type="ECO:0000256" key="4">
    <source>
        <dbReference type="ARBA" id="ARBA00022692"/>
    </source>
</evidence>
<evidence type="ECO:0000313" key="9">
    <source>
        <dbReference type="EMBL" id="KKQ35317.1"/>
    </source>
</evidence>
<dbReference type="Proteomes" id="UP000033876">
    <property type="component" value="Unassembled WGS sequence"/>
</dbReference>
<organism evidence="9 10">
    <name type="scientific">Candidatus Nomurabacteria bacterium GW2011_GWB1_37_5</name>
    <dbReference type="NCBI Taxonomy" id="1618742"/>
    <lineage>
        <taxon>Bacteria</taxon>
        <taxon>Candidatus Nomuraibacteriota</taxon>
    </lineage>
</organism>
<dbReference type="Pfam" id="PF02308">
    <property type="entry name" value="MgtC"/>
    <property type="match status" value="1"/>
</dbReference>
<comment type="caution">
    <text evidence="9">The sequence shown here is derived from an EMBL/GenBank/DDBJ whole genome shotgun (WGS) entry which is preliminary data.</text>
</comment>
<sequence length="183" mass="20035">MYKPGVIINQPGFCLPSLIGYDILYYMENIFTPENYELFVKLFIALVLGMIIGIERVLAHKTAGMRTYAMVSMGAALFVIIGNLVGEKLTGFSSFDPLRMASQIVVGIGFLGAGMIVFQESRLIGLTTASGLWVAAGIGMASGFGLYNLAVITTILAIFIFTVLWIVEQWIKKIPIRKIGENK</sequence>
<evidence type="ECO:0000313" key="10">
    <source>
        <dbReference type="Proteomes" id="UP000033876"/>
    </source>
</evidence>